<evidence type="ECO:0000313" key="4">
    <source>
        <dbReference type="EMBL" id="MFC5151458.1"/>
    </source>
</evidence>
<feature type="domain" description="N-acetyltransferase" evidence="3">
    <location>
        <begin position="9"/>
        <end position="160"/>
    </location>
</feature>
<evidence type="ECO:0000256" key="2">
    <source>
        <dbReference type="ARBA" id="ARBA00023315"/>
    </source>
</evidence>
<organism evidence="4 5">
    <name type="scientific">Streptomyces amakusaensis</name>
    <dbReference type="NCBI Taxonomy" id="67271"/>
    <lineage>
        <taxon>Bacteria</taxon>
        <taxon>Bacillati</taxon>
        <taxon>Actinomycetota</taxon>
        <taxon>Actinomycetes</taxon>
        <taxon>Kitasatosporales</taxon>
        <taxon>Streptomycetaceae</taxon>
        <taxon>Streptomyces</taxon>
    </lineage>
</organism>
<reference evidence="5" key="1">
    <citation type="journal article" date="2019" name="Int. J. Syst. Evol. Microbiol.">
        <title>The Global Catalogue of Microorganisms (GCM) 10K type strain sequencing project: providing services to taxonomists for standard genome sequencing and annotation.</title>
        <authorList>
            <consortium name="The Broad Institute Genomics Platform"/>
            <consortium name="The Broad Institute Genome Sequencing Center for Infectious Disease"/>
            <person name="Wu L."/>
            <person name="Ma J."/>
        </authorList>
    </citation>
    <scope>NUCLEOTIDE SEQUENCE [LARGE SCALE GENOMIC DNA]</scope>
    <source>
        <strain evidence="5">PCU 266</strain>
    </source>
</reference>
<dbReference type="InterPro" id="IPR000182">
    <property type="entry name" value="GNAT_dom"/>
</dbReference>
<evidence type="ECO:0000313" key="5">
    <source>
        <dbReference type="Proteomes" id="UP001596160"/>
    </source>
</evidence>
<evidence type="ECO:0000259" key="3">
    <source>
        <dbReference type="PROSITE" id="PS51186"/>
    </source>
</evidence>
<dbReference type="PROSITE" id="PS51186">
    <property type="entry name" value="GNAT"/>
    <property type="match status" value="1"/>
</dbReference>
<dbReference type="Proteomes" id="UP001596160">
    <property type="component" value="Unassembled WGS sequence"/>
</dbReference>
<dbReference type="SUPFAM" id="SSF55729">
    <property type="entry name" value="Acyl-CoA N-acyltransferases (Nat)"/>
    <property type="match status" value="1"/>
</dbReference>
<dbReference type="InterPro" id="IPR016181">
    <property type="entry name" value="Acyl_CoA_acyltransferase"/>
</dbReference>
<dbReference type="InterPro" id="IPR050832">
    <property type="entry name" value="Bact_Acetyltransf"/>
</dbReference>
<dbReference type="EMBL" id="JBHSKP010000003">
    <property type="protein sequence ID" value="MFC5151458.1"/>
    <property type="molecule type" value="Genomic_DNA"/>
</dbReference>
<keyword evidence="2" id="KW-0012">Acyltransferase</keyword>
<accession>A0ABW0ACQ8</accession>
<comment type="caution">
    <text evidence="4">The sequence shown here is derived from an EMBL/GenBank/DDBJ whole genome shotgun (WGS) entry which is preliminary data.</text>
</comment>
<dbReference type="Gene3D" id="3.40.630.30">
    <property type="match status" value="1"/>
</dbReference>
<dbReference type="PANTHER" id="PTHR43877">
    <property type="entry name" value="AMINOALKYLPHOSPHONATE N-ACETYLTRANSFERASE-RELATED-RELATED"/>
    <property type="match status" value="1"/>
</dbReference>
<keyword evidence="5" id="KW-1185">Reference proteome</keyword>
<dbReference type="Pfam" id="PF00583">
    <property type="entry name" value="Acetyltransf_1"/>
    <property type="match status" value="1"/>
</dbReference>
<name>A0ABW0ACQ8_9ACTN</name>
<evidence type="ECO:0000256" key="1">
    <source>
        <dbReference type="ARBA" id="ARBA00022679"/>
    </source>
</evidence>
<gene>
    <name evidence="4" type="ORF">ACFPRH_06920</name>
</gene>
<proteinExistence type="predicted"/>
<protein>
    <submittedName>
        <fullName evidence="4">GNAT family N-acetyltransferase</fullName>
    </submittedName>
</protein>
<keyword evidence="1" id="KW-0808">Transferase</keyword>
<sequence>MTPGVSRSVRIADGPADRASCFALREEVFIAEQRVPAEIEYDAFDEPAADTVHVLAVDGDGTPLGTARLLHGPGAAGRTGGDPALGVLGRLAVTASARGLGIGVALVRAIEEAARERGLSAVDLHAQTHALAFYERLGYAAYGEEFSEGGIGHRGMRRAL</sequence>
<dbReference type="RefSeq" id="WP_344475333.1">
    <property type="nucleotide sequence ID" value="NZ_BAAASB010000005.1"/>
</dbReference>
<dbReference type="CDD" id="cd04301">
    <property type="entry name" value="NAT_SF"/>
    <property type="match status" value="1"/>
</dbReference>